<dbReference type="Pfam" id="PF13211">
    <property type="entry name" value="DUF4019"/>
    <property type="match status" value="1"/>
</dbReference>
<evidence type="ECO:0000313" key="3">
    <source>
        <dbReference type="Proteomes" id="UP000236449"/>
    </source>
</evidence>
<evidence type="ECO:0000313" key="2">
    <source>
        <dbReference type="EMBL" id="PNI03333.1"/>
    </source>
</evidence>
<dbReference type="RefSeq" id="WP_102966898.1">
    <property type="nucleotide sequence ID" value="NZ_POSK01000012.1"/>
</dbReference>
<evidence type="ECO:0000259" key="1">
    <source>
        <dbReference type="PROSITE" id="PS50943"/>
    </source>
</evidence>
<accession>A0A2J8HYJ3</accession>
<feature type="domain" description="HTH cro/C1-type" evidence="1">
    <location>
        <begin position="7"/>
        <end position="60"/>
    </location>
</feature>
<comment type="caution">
    <text evidence="2">The sequence shown here is derived from an EMBL/GenBank/DDBJ whole genome shotgun (WGS) entry which is preliminary data.</text>
</comment>
<proteinExistence type="predicted"/>
<dbReference type="InterPro" id="IPR001387">
    <property type="entry name" value="Cro/C1-type_HTH"/>
</dbReference>
<dbReference type="AlphaFoldDB" id="A0A2J8HYJ3"/>
<dbReference type="InterPro" id="IPR010982">
    <property type="entry name" value="Lambda_DNA-bd_dom_sf"/>
</dbReference>
<gene>
    <name evidence="2" type="ORF">C1N32_17230</name>
</gene>
<name>A0A2J8HYJ3_VIBDI</name>
<protein>
    <recommendedName>
        <fullName evidence="1">HTH cro/C1-type domain-containing protein</fullName>
    </recommendedName>
</protein>
<dbReference type="Proteomes" id="UP000236449">
    <property type="component" value="Unassembled WGS sequence"/>
</dbReference>
<dbReference type="GO" id="GO:0003677">
    <property type="term" value="F:DNA binding"/>
    <property type="evidence" value="ECO:0007669"/>
    <property type="project" value="InterPro"/>
</dbReference>
<organism evidence="2 3">
    <name type="scientific">Vibrio diazotrophicus</name>
    <dbReference type="NCBI Taxonomy" id="685"/>
    <lineage>
        <taxon>Bacteria</taxon>
        <taxon>Pseudomonadati</taxon>
        <taxon>Pseudomonadota</taxon>
        <taxon>Gammaproteobacteria</taxon>
        <taxon>Vibrionales</taxon>
        <taxon>Vibrionaceae</taxon>
        <taxon>Vibrio</taxon>
    </lineage>
</organism>
<reference evidence="2 3" key="1">
    <citation type="submission" date="2018-01" db="EMBL/GenBank/DDBJ databases">
        <title>Draft genome sequences of six Vibrio diazotrophicus strains isolated from deep-sea sediments of the Baltic Sea.</title>
        <authorList>
            <person name="Castillo D."/>
            <person name="Vandieken V."/>
            <person name="Chiang O."/>
            <person name="Middelboe M."/>
        </authorList>
    </citation>
    <scope>NUCLEOTIDE SEQUENCE [LARGE SCALE GENOMIC DNA]</scope>
    <source>
        <strain evidence="2 3">60.27F</strain>
    </source>
</reference>
<dbReference type="SUPFAM" id="SSF47413">
    <property type="entry name" value="lambda repressor-like DNA-binding domains"/>
    <property type="match status" value="1"/>
</dbReference>
<dbReference type="OrthoDB" id="21915at2"/>
<dbReference type="CDD" id="cd00093">
    <property type="entry name" value="HTH_XRE"/>
    <property type="match status" value="1"/>
</dbReference>
<dbReference type="SMART" id="SM00530">
    <property type="entry name" value="HTH_XRE"/>
    <property type="match status" value="1"/>
</dbReference>
<dbReference type="InterPro" id="IPR025091">
    <property type="entry name" value="DUF4019"/>
</dbReference>
<sequence>MVNQELIKKLRSGKFWSQEHLALIAGIGLRTVQRAENEGKCSLESQKAIAAAFELDVADLSVESNSTVLGINDSKRDAAISWLEIVDSGEYALSWSKAAPVFQERISSSKWIRMLTQIRTPLGKVISRSVKRASEHNSLPGVADGQYLVINFAASFGKKSSAIETVMLQKIASEWRVAGYFIN</sequence>
<dbReference type="PROSITE" id="PS50943">
    <property type="entry name" value="HTH_CROC1"/>
    <property type="match status" value="1"/>
</dbReference>
<dbReference type="Gene3D" id="1.10.260.40">
    <property type="entry name" value="lambda repressor-like DNA-binding domains"/>
    <property type="match status" value="1"/>
</dbReference>
<dbReference type="EMBL" id="POSK01000012">
    <property type="protein sequence ID" value="PNI03333.1"/>
    <property type="molecule type" value="Genomic_DNA"/>
</dbReference>